<proteinExistence type="predicted"/>
<reference evidence="4" key="2">
    <citation type="submission" date="2020-09" db="EMBL/GenBank/DDBJ databases">
        <authorList>
            <person name="Sun Q."/>
            <person name="Kim S."/>
        </authorList>
    </citation>
    <scope>NUCLEOTIDE SEQUENCE</scope>
    <source>
        <strain evidence="4">KCTC 42590</strain>
    </source>
</reference>
<dbReference type="InterPro" id="IPR000182">
    <property type="entry name" value="GNAT_dom"/>
</dbReference>
<dbReference type="PROSITE" id="PS50995">
    <property type="entry name" value="HTH_MARR_2"/>
    <property type="match status" value="1"/>
</dbReference>
<dbReference type="InterPro" id="IPR036388">
    <property type="entry name" value="WH-like_DNA-bd_sf"/>
</dbReference>
<evidence type="ECO:0000259" key="3">
    <source>
        <dbReference type="PROSITE" id="PS51186"/>
    </source>
</evidence>
<protein>
    <submittedName>
        <fullName evidence="4">GNAT family N-acetyltransferase</fullName>
    </submittedName>
</protein>
<keyword evidence="5" id="KW-1185">Reference proteome</keyword>
<dbReference type="GO" id="GO:0008080">
    <property type="term" value="F:N-acetyltransferase activity"/>
    <property type="evidence" value="ECO:0007669"/>
    <property type="project" value="InterPro"/>
</dbReference>
<evidence type="ECO:0000256" key="1">
    <source>
        <dbReference type="ARBA" id="ARBA00022679"/>
    </source>
</evidence>
<dbReference type="PANTHER" id="PTHR13947">
    <property type="entry name" value="GNAT FAMILY N-ACETYLTRANSFERASE"/>
    <property type="match status" value="1"/>
</dbReference>
<accession>A0A919EA08</accession>
<dbReference type="InterPro" id="IPR000835">
    <property type="entry name" value="HTH_MarR-typ"/>
</dbReference>
<dbReference type="PROSITE" id="PS51186">
    <property type="entry name" value="GNAT"/>
    <property type="match status" value="1"/>
</dbReference>
<dbReference type="RefSeq" id="WP_191253470.1">
    <property type="nucleotide sequence ID" value="NZ_BNCI01000002.1"/>
</dbReference>
<feature type="domain" description="N-acetyltransferase" evidence="3">
    <location>
        <begin position="152"/>
        <end position="308"/>
    </location>
</feature>
<dbReference type="Gene3D" id="1.10.10.10">
    <property type="entry name" value="Winged helix-like DNA-binding domain superfamily/Winged helix DNA-binding domain"/>
    <property type="match status" value="1"/>
</dbReference>
<gene>
    <name evidence="4" type="ORF">GCM10017044_25170</name>
</gene>
<dbReference type="Pfam" id="PF00583">
    <property type="entry name" value="Acetyltransf_1"/>
    <property type="match status" value="1"/>
</dbReference>
<evidence type="ECO:0000313" key="5">
    <source>
        <dbReference type="Proteomes" id="UP000630923"/>
    </source>
</evidence>
<dbReference type="EMBL" id="BNCI01000002">
    <property type="protein sequence ID" value="GHF28884.1"/>
    <property type="molecule type" value="Genomic_DNA"/>
</dbReference>
<dbReference type="PANTHER" id="PTHR13947:SF37">
    <property type="entry name" value="LD18367P"/>
    <property type="match status" value="1"/>
</dbReference>
<comment type="caution">
    <text evidence="4">The sequence shown here is derived from an EMBL/GenBank/DDBJ whole genome shotgun (WGS) entry which is preliminary data.</text>
</comment>
<dbReference type="SMART" id="SM00347">
    <property type="entry name" value="HTH_MARR"/>
    <property type="match status" value="1"/>
</dbReference>
<dbReference type="PRINTS" id="PR00598">
    <property type="entry name" value="HTHMARR"/>
</dbReference>
<dbReference type="InterPro" id="IPR050769">
    <property type="entry name" value="NAT_camello-type"/>
</dbReference>
<evidence type="ECO:0000259" key="2">
    <source>
        <dbReference type="PROSITE" id="PS50995"/>
    </source>
</evidence>
<dbReference type="SUPFAM" id="SSF46785">
    <property type="entry name" value="Winged helix' DNA-binding domain"/>
    <property type="match status" value="1"/>
</dbReference>
<sequence length="308" mass="34844">MSVDTESDIQVLRHFSRFYTHKVGLLKRKLYGTEYSLSEARVIYELANNTHLTASDIASTLDVDPAYISRMVGRFEKTGLLTRIKCAEDARRTLLHLTDKGTSLAEYLADLAGREMEILLKPLGSEERLELRQAFQKIEKLLSPKAATKAPLIIRQHRSGDLGWVVERHATLYRAEFGYGESFEALVTQIAADFLTDHDKSCERCWIAEHDGKRVGSIMLVREDERTSRIRILLVDPTARGLGAGRHLVQEAIHFARDCGYSKIVLWTTSEQTAAIKLYESFGFAVATDEPSKEFGGDVRNITYQMEL</sequence>
<dbReference type="InterPro" id="IPR036390">
    <property type="entry name" value="WH_DNA-bd_sf"/>
</dbReference>
<dbReference type="CDD" id="cd04301">
    <property type="entry name" value="NAT_SF"/>
    <property type="match status" value="1"/>
</dbReference>
<dbReference type="SUPFAM" id="SSF55729">
    <property type="entry name" value="Acyl-CoA N-acyltransferases (Nat)"/>
    <property type="match status" value="1"/>
</dbReference>
<reference evidence="4" key="1">
    <citation type="journal article" date="2014" name="Int. J. Syst. Evol. Microbiol.">
        <title>Complete genome sequence of Corynebacterium casei LMG S-19264T (=DSM 44701T), isolated from a smear-ripened cheese.</title>
        <authorList>
            <consortium name="US DOE Joint Genome Institute (JGI-PGF)"/>
            <person name="Walter F."/>
            <person name="Albersmeier A."/>
            <person name="Kalinowski J."/>
            <person name="Ruckert C."/>
        </authorList>
    </citation>
    <scope>NUCLEOTIDE SEQUENCE</scope>
    <source>
        <strain evidence="4">KCTC 42590</strain>
    </source>
</reference>
<evidence type="ECO:0000313" key="4">
    <source>
        <dbReference type="EMBL" id="GHF28884.1"/>
    </source>
</evidence>
<feature type="domain" description="HTH marR-type" evidence="2">
    <location>
        <begin position="5"/>
        <end position="140"/>
    </location>
</feature>
<dbReference type="AlphaFoldDB" id="A0A919EA08"/>
<organism evidence="4 5">
    <name type="scientific">Kordiimonas sediminis</name>
    <dbReference type="NCBI Taxonomy" id="1735581"/>
    <lineage>
        <taxon>Bacteria</taxon>
        <taxon>Pseudomonadati</taxon>
        <taxon>Pseudomonadota</taxon>
        <taxon>Alphaproteobacteria</taxon>
        <taxon>Kordiimonadales</taxon>
        <taxon>Kordiimonadaceae</taxon>
        <taxon>Kordiimonas</taxon>
    </lineage>
</organism>
<name>A0A919EA08_9PROT</name>
<dbReference type="Gene3D" id="3.40.630.30">
    <property type="match status" value="1"/>
</dbReference>
<keyword evidence="1" id="KW-0808">Transferase</keyword>
<dbReference type="InterPro" id="IPR016181">
    <property type="entry name" value="Acyl_CoA_acyltransferase"/>
</dbReference>
<dbReference type="Pfam" id="PF12802">
    <property type="entry name" value="MarR_2"/>
    <property type="match status" value="1"/>
</dbReference>
<dbReference type="GO" id="GO:0003700">
    <property type="term" value="F:DNA-binding transcription factor activity"/>
    <property type="evidence" value="ECO:0007669"/>
    <property type="project" value="InterPro"/>
</dbReference>
<dbReference type="Proteomes" id="UP000630923">
    <property type="component" value="Unassembled WGS sequence"/>
</dbReference>